<evidence type="ECO:0000256" key="1">
    <source>
        <dbReference type="SAM" id="MobiDB-lite"/>
    </source>
</evidence>
<dbReference type="KEGG" id="mmy:MSC_1001"/>
<organism evidence="3 4">
    <name type="scientific">Mycoplasma mycoides subsp. mycoides SC (strain CCUG 32753 / NCTC 10114 / PG1)</name>
    <dbReference type="NCBI Taxonomy" id="272632"/>
    <lineage>
        <taxon>Bacteria</taxon>
        <taxon>Bacillati</taxon>
        <taxon>Mycoplasmatota</taxon>
        <taxon>Mollicutes</taxon>
        <taxon>Mycoplasmataceae</taxon>
        <taxon>Mycoplasma</taxon>
    </lineage>
</organism>
<evidence type="ECO:0000313" key="4">
    <source>
        <dbReference type="Proteomes" id="UP000001016"/>
    </source>
</evidence>
<name>Q6MRY3_MYCMS</name>
<accession>Q6MRY3</accession>
<dbReference type="RefSeq" id="WP_011167145.1">
    <property type="nucleotide sequence ID" value="NC_005364.2"/>
</dbReference>
<dbReference type="AlphaFoldDB" id="Q6MRY3"/>
<dbReference type="PROSITE" id="PS51257">
    <property type="entry name" value="PROKAR_LIPOPROTEIN"/>
    <property type="match status" value="1"/>
</dbReference>
<feature type="region of interest" description="Disordered" evidence="1">
    <location>
        <begin position="26"/>
        <end position="68"/>
    </location>
</feature>
<dbReference type="EMBL" id="BX293980">
    <property type="protein sequence ID" value="CAE77608.1"/>
    <property type="molecule type" value="Genomic_DNA"/>
</dbReference>
<reference evidence="3 4" key="1">
    <citation type="journal article" date="2004" name="Genome Res.">
        <title>The genome sequence of Mycoplasma mycoides subsp. mycoides SC type strain PG1T, the causative agent of contagious bovine pleuropneumonia (CBPP).</title>
        <authorList>
            <person name="Westberg J."/>
            <person name="Persson A."/>
            <person name="Holmberg A."/>
            <person name="Goesmann A."/>
            <person name="Lundeberg J."/>
            <person name="Johansson K.-E."/>
            <person name="Pettersson B."/>
            <person name="Uhlen M."/>
        </authorList>
    </citation>
    <scope>NUCLEOTIDE SEQUENCE [LARGE SCALE GENOMIC DNA]</scope>
    <source>
        <strain evidence="3 4">PG1</strain>
    </source>
</reference>
<keyword evidence="4" id="KW-1185">Reference proteome</keyword>
<evidence type="ECO:0000313" key="3">
    <source>
        <dbReference type="EMBL" id="CAE77608.1"/>
    </source>
</evidence>
<dbReference type="Proteomes" id="UP000001016">
    <property type="component" value="Chromosome"/>
</dbReference>
<evidence type="ECO:0000256" key="2">
    <source>
        <dbReference type="SAM" id="SignalP"/>
    </source>
</evidence>
<dbReference type="NCBIfam" id="NF038029">
    <property type="entry name" value="LP_plasma"/>
    <property type="match status" value="1"/>
</dbReference>
<keyword evidence="2" id="KW-0732">Signal</keyword>
<feature type="signal peptide" evidence="2">
    <location>
        <begin position="1"/>
        <end position="23"/>
    </location>
</feature>
<feature type="compositionally biased region" description="Basic residues" evidence="1">
    <location>
        <begin position="58"/>
        <end position="68"/>
    </location>
</feature>
<dbReference type="HOGENOM" id="CLU_2585921_0_0_14"/>
<dbReference type="InterPro" id="IPR054816">
    <property type="entry name" value="Lipoprotein_mollicutes-type_CS"/>
</dbReference>
<gene>
    <name evidence="3" type="primary">lpp</name>
    <name evidence="3" type="ordered locus">MSC_1001</name>
</gene>
<feature type="chain" id="PRO_5004276837" evidence="2">
    <location>
        <begin position="24"/>
        <end position="68"/>
    </location>
</feature>
<sequence length="68" mass="7665">MKKLLTILGSVGLVATTSAAVIACGDKTSQKTPDTKPTEETKKETKKEDKNNEENQKKWIKTNKSWKW</sequence>
<dbReference type="PATRIC" id="fig|272632.4.peg.1086"/>
<protein>
    <submittedName>
        <fullName evidence="3">Prolipoprotein</fullName>
    </submittedName>
</protein>
<proteinExistence type="predicted"/>
<feature type="compositionally biased region" description="Basic and acidic residues" evidence="1">
    <location>
        <begin position="33"/>
        <end position="57"/>
    </location>
</feature>